<organism evidence="8 9">
    <name type="scientific">Muiribacterium halophilum</name>
    <dbReference type="NCBI Taxonomy" id="2053465"/>
    <lineage>
        <taxon>Bacteria</taxon>
        <taxon>Candidatus Muiribacteriota</taxon>
        <taxon>Candidatus Muiribacteriia</taxon>
        <taxon>Candidatus Muiribacteriales</taxon>
        <taxon>Candidatus Muiribacteriaceae</taxon>
        <taxon>Candidatus Muiribacterium</taxon>
    </lineage>
</organism>
<keyword evidence="7" id="KW-1133">Transmembrane helix</keyword>
<evidence type="ECO:0000256" key="2">
    <source>
        <dbReference type="ARBA" id="ARBA00022475"/>
    </source>
</evidence>
<dbReference type="CDD" id="cd07984">
    <property type="entry name" value="LPLAT_LABLAT-like"/>
    <property type="match status" value="1"/>
</dbReference>
<dbReference type="GO" id="GO:0009247">
    <property type="term" value="P:glycolipid biosynthetic process"/>
    <property type="evidence" value="ECO:0007669"/>
    <property type="project" value="UniProtKB-ARBA"/>
</dbReference>
<name>A0A2N5ZIJ5_MUIH1</name>
<evidence type="ECO:0000256" key="4">
    <source>
        <dbReference type="ARBA" id="ARBA00022679"/>
    </source>
</evidence>
<gene>
    <name evidence="8" type="ORF">C0601_04550</name>
</gene>
<comment type="subcellular location">
    <subcellularLocation>
        <location evidence="1">Cell inner membrane</location>
    </subcellularLocation>
</comment>
<dbReference type="EMBL" id="PKTG01000063">
    <property type="protein sequence ID" value="PLX18432.1"/>
    <property type="molecule type" value="Genomic_DNA"/>
</dbReference>
<dbReference type="Proteomes" id="UP000234857">
    <property type="component" value="Unassembled WGS sequence"/>
</dbReference>
<dbReference type="InterPro" id="IPR004960">
    <property type="entry name" value="LipA_acyltrans"/>
</dbReference>
<keyword evidence="3" id="KW-0997">Cell inner membrane</keyword>
<evidence type="ECO:0000256" key="3">
    <source>
        <dbReference type="ARBA" id="ARBA00022519"/>
    </source>
</evidence>
<evidence type="ECO:0000256" key="5">
    <source>
        <dbReference type="ARBA" id="ARBA00023136"/>
    </source>
</evidence>
<dbReference type="PANTHER" id="PTHR30606:SF10">
    <property type="entry name" value="PHOSPHATIDYLINOSITOL MANNOSIDE ACYLTRANSFERASE"/>
    <property type="match status" value="1"/>
</dbReference>
<proteinExistence type="predicted"/>
<dbReference type="AlphaFoldDB" id="A0A2N5ZIJ5"/>
<comment type="caution">
    <text evidence="8">The sequence shown here is derived from an EMBL/GenBank/DDBJ whole genome shotgun (WGS) entry which is preliminary data.</text>
</comment>
<dbReference type="PANTHER" id="PTHR30606">
    <property type="entry name" value="LIPID A BIOSYNTHESIS LAUROYL ACYLTRANSFERASE"/>
    <property type="match status" value="1"/>
</dbReference>
<keyword evidence="4" id="KW-0808">Transferase</keyword>
<evidence type="ECO:0000313" key="9">
    <source>
        <dbReference type="Proteomes" id="UP000234857"/>
    </source>
</evidence>
<feature type="transmembrane region" description="Helical" evidence="7">
    <location>
        <begin position="56"/>
        <end position="75"/>
    </location>
</feature>
<dbReference type="GO" id="GO:0005886">
    <property type="term" value="C:plasma membrane"/>
    <property type="evidence" value="ECO:0007669"/>
    <property type="project" value="UniProtKB-SubCell"/>
</dbReference>
<protein>
    <recommendedName>
        <fullName evidence="10">Lipid A biosynthesis acyltransferase</fullName>
    </recommendedName>
</protein>
<evidence type="ECO:0000256" key="7">
    <source>
        <dbReference type="SAM" id="Phobius"/>
    </source>
</evidence>
<evidence type="ECO:0000313" key="8">
    <source>
        <dbReference type="EMBL" id="PLX18432.1"/>
    </source>
</evidence>
<evidence type="ECO:0008006" key="10">
    <source>
        <dbReference type="Google" id="ProtNLM"/>
    </source>
</evidence>
<dbReference type="Pfam" id="PF03279">
    <property type="entry name" value="Lip_A_acyltrans"/>
    <property type="match status" value="1"/>
</dbReference>
<evidence type="ECO:0000256" key="1">
    <source>
        <dbReference type="ARBA" id="ARBA00004533"/>
    </source>
</evidence>
<keyword evidence="6" id="KW-0012">Acyltransferase</keyword>
<keyword evidence="7" id="KW-0812">Transmembrane</keyword>
<evidence type="ECO:0000256" key="6">
    <source>
        <dbReference type="ARBA" id="ARBA00023315"/>
    </source>
</evidence>
<reference evidence="8 9" key="1">
    <citation type="submission" date="2017-11" db="EMBL/GenBank/DDBJ databases">
        <title>Genome-resolved metagenomics identifies genetic mobility, metabolic interactions, and unexpected diversity in perchlorate-reducing communities.</title>
        <authorList>
            <person name="Barnum T.P."/>
            <person name="Figueroa I.A."/>
            <person name="Carlstrom C.I."/>
            <person name="Lucas L.N."/>
            <person name="Engelbrektson A.L."/>
            <person name="Coates J.D."/>
        </authorList>
    </citation>
    <scope>NUCLEOTIDE SEQUENCE [LARGE SCALE GENOMIC DNA]</scope>
    <source>
        <strain evidence="8">BM706</strain>
    </source>
</reference>
<sequence length="280" mass="33328">MTSIQRCNMIVSLIVNTIYILSENTRRVIDRNLSIIMGSCLSFKERKRLTKNAIRFQLYNVVEYVFLLLGLYKLFRFKVKGYKYYKEAKERGDNISIISGHLGNWELLGCWLGMNKFPIYSIVMEARLEVVDWIFRTIRKMHRIGTIDRRDRMELFRKVKDPSKVVAFLIDQDGEATGYWVKFFGKNVSFPSGAPSVASRGKVTFIPVYIKRLGFLKHEIIFEQPIKVISKNRDDIKKEFVDKTLEFYERIISEYPENWLLIYDRWKFRRHYPICEKNAL</sequence>
<keyword evidence="2" id="KW-1003">Cell membrane</keyword>
<keyword evidence="5 7" id="KW-0472">Membrane</keyword>
<accession>A0A2N5ZIJ5</accession>
<dbReference type="GO" id="GO:0016746">
    <property type="term" value="F:acyltransferase activity"/>
    <property type="evidence" value="ECO:0007669"/>
    <property type="project" value="UniProtKB-KW"/>
</dbReference>